<name>A0A9W9YVK9_9CNID</name>
<dbReference type="EMBL" id="MU826869">
    <property type="protein sequence ID" value="KAJ7370276.1"/>
    <property type="molecule type" value="Genomic_DNA"/>
</dbReference>
<dbReference type="Proteomes" id="UP001163046">
    <property type="component" value="Unassembled WGS sequence"/>
</dbReference>
<accession>A0A9W9YVK9</accession>
<dbReference type="OrthoDB" id="21522at2759"/>
<dbReference type="GO" id="GO:0006606">
    <property type="term" value="P:protein import into nucleus"/>
    <property type="evidence" value="ECO:0007669"/>
    <property type="project" value="InterPro"/>
</dbReference>
<dbReference type="AlphaFoldDB" id="A0A9W9YVK9"/>
<keyword evidence="5" id="KW-1185">Reference proteome</keyword>
<keyword evidence="1" id="KW-0813">Transport</keyword>
<evidence type="ECO:0000313" key="4">
    <source>
        <dbReference type="EMBL" id="KAJ7370276.1"/>
    </source>
</evidence>
<dbReference type="GO" id="GO:0061608">
    <property type="term" value="F:nuclear import signal receptor activity"/>
    <property type="evidence" value="ECO:0007669"/>
    <property type="project" value="InterPro"/>
</dbReference>
<dbReference type="PANTHER" id="PTHR16356:SF1">
    <property type="entry name" value="TRANSMEMBRANE AND COILED-COIL DOMAIN-CONTAINING PROTEIN 6"/>
    <property type="match status" value="1"/>
</dbReference>
<reference evidence="4" key="1">
    <citation type="submission" date="2023-01" db="EMBL/GenBank/DDBJ databases">
        <title>Genome assembly of the deep-sea coral Lophelia pertusa.</title>
        <authorList>
            <person name="Herrera S."/>
            <person name="Cordes E."/>
        </authorList>
    </citation>
    <scope>NUCLEOTIDE SEQUENCE</scope>
    <source>
        <strain evidence="4">USNM1676648</strain>
        <tissue evidence="4">Polyp</tissue>
    </source>
</reference>
<dbReference type="Pfam" id="PF01749">
    <property type="entry name" value="IBB"/>
    <property type="match status" value="1"/>
</dbReference>
<feature type="domain" description="IBB" evidence="3">
    <location>
        <begin position="1"/>
        <end position="51"/>
    </location>
</feature>
<protein>
    <recommendedName>
        <fullName evidence="3">IBB domain-containing protein</fullName>
    </recommendedName>
</protein>
<comment type="caution">
    <text evidence="4">The sequence shown here is derived from an EMBL/GenBank/DDBJ whole genome shotgun (WGS) entry which is preliminary data.</text>
</comment>
<evidence type="ECO:0000256" key="1">
    <source>
        <dbReference type="PROSITE-ProRule" id="PRU00561"/>
    </source>
</evidence>
<dbReference type="InterPro" id="IPR002652">
    <property type="entry name" value="Importin-a_IBB"/>
</dbReference>
<evidence type="ECO:0000259" key="3">
    <source>
        <dbReference type="PROSITE" id="PS51214"/>
    </source>
</evidence>
<evidence type="ECO:0000313" key="5">
    <source>
        <dbReference type="Proteomes" id="UP001163046"/>
    </source>
</evidence>
<proteinExistence type="predicted"/>
<sequence length="113" mass="13171">MDRRDQYKTSGLDVASQRNKRRDQEAGIRKEKREKLLSSKRIRFSEVEEGDCDVEDYTVDQVQELARAIQKSDKNNLNNLKSLRKAFAQGSELYQHFSSSRKQPESFGWTLNG</sequence>
<gene>
    <name evidence="4" type="ORF">OS493_033356</name>
</gene>
<dbReference type="PANTHER" id="PTHR16356">
    <property type="entry name" value="TRANSMEMBRANE AND COILED-COIL DOMAIN-CONTAINING PROTEIN 6 TMCO6"/>
    <property type="match status" value="1"/>
</dbReference>
<feature type="region of interest" description="Disordered" evidence="2">
    <location>
        <begin position="1"/>
        <end position="31"/>
    </location>
</feature>
<organism evidence="4 5">
    <name type="scientific">Desmophyllum pertusum</name>
    <dbReference type="NCBI Taxonomy" id="174260"/>
    <lineage>
        <taxon>Eukaryota</taxon>
        <taxon>Metazoa</taxon>
        <taxon>Cnidaria</taxon>
        <taxon>Anthozoa</taxon>
        <taxon>Hexacorallia</taxon>
        <taxon>Scleractinia</taxon>
        <taxon>Caryophylliina</taxon>
        <taxon>Caryophylliidae</taxon>
        <taxon>Desmophyllum</taxon>
    </lineage>
</organism>
<evidence type="ECO:0000256" key="2">
    <source>
        <dbReference type="SAM" id="MobiDB-lite"/>
    </source>
</evidence>
<dbReference type="PROSITE" id="PS51214">
    <property type="entry name" value="IBB"/>
    <property type="match status" value="1"/>
</dbReference>
<feature type="compositionally biased region" description="Basic and acidic residues" evidence="2">
    <location>
        <begin position="22"/>
        <end position="31"/>
    </location>
</feature>